<accession>G0V4K4</accession>
<evidence type="ECO:0000313" key="2">
    <source>
        <dbReference type="Proteomes" id="UP000007652"/>
    </source>
</evidence>
<comment type="caution">
    <text evidence="1">The sequence shown here is derived from an EMBL/GenBank/DDBJ whole genome shotgun (WGS) entry which is preliminary data.</text>
</comment>
<sequence length="530" mass="61501">MEVYLYKAKGTGGAIYDFSFNPYIDHEILKRTRNIESFEVLGKISIDRAKSIIDKINKTSMLDKIIKNTDFLVKKEIKKNSLKAEYKKISSGYVLPSKEDIEFVEGKIIGRVLTLNDIIDYFKRYYQYDYLLDILQVLYCERRVSILPAFREEGEKLYCNFCRRRVCEGCQFNFKESDLLIYAADNYNFSLRQGLGYKFPKLKDVKEDIALDLLDFIKSKKNNGLIFSAPHSFSLDMLYPSFSEILKTGGKVLYITSFNEAYEALENLKSTFYNKKISIIHDKFEDFRNNDIVISYKSNYVPFYKAFDLVLLNDIYRAFNKEKLLHFAAKKACKDKGKFIVACINPERYKELSFEITFLPYSHGNHLIPEPRVEISKVLREGFYLPDLALDTLRWSIKDGSKTIVFIPKRMQISTILNYLIMEGINKNQIESKSDFLTFLKGTKRIYLTSDFSISKNFSENVNVIVLNAHDDCYNEEILIYLSALASLGKNKKVGEVLFVAENETEGISLAKKCIRSLNKAAWEKGFVKQ</sequence>
<dbReference type="EMBL" id="CAKP01000017">
    <property type="protein sequence ID" value="CCC58044.1"/>
    <property type="molecule type" value="Genomic_DNA"/>
</dbReference>
<protein>
    <submittedName>
        <fullName evidence="1">Uncharacterized protein</fullName>
    </submittedName>
</protein>
<dbReference type="OrthoDB" id="1933944at2"/>
<name>G0V4K4_9CLOT</name>
<evidence type="ECO:0000313" key="1">
    <source>
        <dbReference type="EMBL" id="CCC58044.1"/>
    </source>
</evidence>
<dbReference type="STRING" id="857293.CAAU_0395"/>
<dbReference type="Proteomes" id="UP000007652">
    <property type="component" value="Unassembled WGS sequence"/>
</dbReference>
<organism evidence="1 2">
    <name type="scientific">Caloramator australicus RC3</name>
    <dbReference type="NCBI Taxonomy" id="857293"/>
    <lineage>
        <taxon>Bacteria</taxon>
        <taxon>Bacillati</taxon>
        <taxon>Bacillota</taxon>
        <taxon>Clostridia</taxon>
        <taxon>Eubacteriales</taxon>
        <taxon>Clostridiaceae</taxon>
        <taxon>Caloramator</taxon>
    </lineage>
</organism>
<reference evidence="1 2" key="1">
    <citation type="journal article" date="2011" name="J. Bacteriol.">
        <title>Draft genome sequence of Caloramator australicus strain RC3T, a thermoanaerobe from the Great Artesian Basin of Australia.</title>
        <authorList>
            <person name="Ogg C.D."/>
            <person name="Patel B.K.C."/>
        </authorList>
    </citation>
    <scope>NUCLEOTIDE SEQUENCE [LARGE SCALE GENOMIC DNA]</scope>
    <source>
        <strain evidence="1 2">RC3</strain>
    </source>
</reference>
<dbReference type="AlphaFoldDB" id="G0V4K4"/>
<gene>
    <name evidence="1" type="ORF">CAAU_0395</name>
</gene>
<keyword evidence="2" id="KW-1185">Reference proteome</keyword>
<dbReference type="RefSeq" id="WP_008907762.1">
    <property type="nucleotide sequence ID" value="NZ_CAKP01000017.1"/>
</dbReference>
<dbReference type="eggNOG" id="COG4098">
    <property type="taxonomic scope" value="Bacteria"/>
</dbReference>
<proteinExistence type="predicted"/>